<reference evidence="2" key="1">
    <citation type="journal article" date="2022" name="IScience">
        <title>Evolution of zygomycete secretomes and the origins of terrestrial fungal ecologies.</title>
        <authorList>
            <person name="Chang Y."/>
            <person name="Wang Y."/>
            <person name="Mondo S."/>
            <person name="Ahrendt S."/>
            <person name="Andreopoulos W."/>
            <person name="Barry K."/>
            <person name="Beard J."/>
            <person name="Benny G.L."/>
            <person name="Blankenship S."/>
            <person name="Bonito G."/>
            <person name="Cuomo C."/>
            <person name="Desiro A."/>
            <person name="Gervers K.A."/>
            <person name="Hundley H."/>
            <person name="Kuo A."/>
            <person name="LaButti K."/>
            <person name="Lang B.F."/>
            <person name="Lipzen A."/>
            <person name="O'Donnell K."/>
            <person name="Pangilinan J."/>
            <person name="Reynolds N."/>
            <person name="Sandor L."/>
            <person name="Smith M.E."/>
            <person name="Tsang A."/>
            <person name="Grigoriev I.V."/>
            <person name="Stajich J.E."/>
            <person name="Spatafora J.W."/>
        </authorList>
    </citation>
    <scope>NUCLEOTIDE SEQUENCE</scope>
    <source>
        <strain evidence="2">RSA 2281</strain>
    </source>
</reference>
<evidence type="ECO:0000256" key="1">
    <source>
        <dbReference type="SAM" id="MobiDB-lite"/>
    </source>
</evidence>
<reference evidence="2" key="2">
    <citation type="submission" date="2023-02" db="EMBL/GenBank/DDBJ databases">
        <authorList>
            <consortium name="DOE Joint Genome Institute"/>
            <person name="Mondo S.J."/>
            <person name="Chang Y."/>
            <person name="Wang Y."/>
            <person name="Ahrendt S."/>
            <person name="Andreopoulos W."/>
            <person name="Barry K."/>
            <person name="Beard J."/>
            <person name="Benny G.L."/>
            <person name="Blankenship S."/>
            <person name="Bonito G."/>
            <person name="Cuomo C."/>
            <person name="Desiro A."/>
            <person name="Gervers K.A."/>
            <person name="Hundley H."/>
            <person name="Kuo A."/>
            <person name="LaButti K."/>
            <person name="Lang B.F."/>
            <person name="Lipzen A."/>
            <person name="O'Donnell K."/>
            <person name="Pangilinan J."/>
            <person name="Reynolds N."/>
            <person name="Sandor L."/>
            <person name="Smith M.W."/>
            <person name="Tsang A."/>
            <person name="Grigoriev I.V."/>
            <person name="Stajich J.E."/>
            <person name="Spatafora J.W."/>
        </authorList>
    </citation>
    <scope>NUCLEOTIDE SEQUENCE</scope>
    <source>
        <strain evidence="2">RSA 2281</strain>
    </source>
</reference>
<gene>
    <name evidence="2" type="ORF">BDA99DRAFT_499409</name>
</gene>
<dbReference type="Proteomes" id="UP001209540">
    <property type="component" value="Unassembled WGS sequence"/>
</dbReference>
<feature type="compositionally biased region" description="Basic and acidic residues" evidence="1">
    <location>
        <begin position="60"/>
        <end position="72"/>
    </location>
</feature>
<feature type="region of interest" description="Disordered" evidence="1">
    <location>
        <begin position="38"/>
        <end position="80"/>
    </location>
</feature>
<name>A0AAD5K7X1_9FUNG</name>
<dbReference type="AlphaFoldDB" id="A0AAD5K7X1"/>
<evidence type="ECO:0000313" key="2">
    <source>
        <dbReference type="EMBL" id="KAI9272860.1"/>
    </source>
</evidence>
<sequence>MQSLILRKQVTRLTTTHQSWMVPSVRYYSEYKPWSNEYSVSGTTRDTMERKVASDNTVDPAKELNETREEAKSNGGEDVLEWSAANQRMSDIPAGREGLWTSADTLAVDKTPSSCHYQPPKEGPLHEGLYKPLKRPVYKRYCE</sequence>
<proteinExistence type="predicted"/>
<keyword evidence="3" id="KW-1185">Reference proteome</keyword>
<dbReference type="EMBL" id="JAIXMP010000005">
    <property type="protein sequence ID" value="KAI9272860.1"/>
    <property type="molecule type" value="Genomic_DNA"/>
</dbReference>
<evidence type="ECO:0000313" key="3">
    <source>
        <dbReference type="Proteomes" id="UP001209540"/>
    </source>
</evidence>
<comment type="caution">
    <text evidence="2">The sequence shown here is derived from an EMBL/GenBank/DDBJ whole genome shotgun (WGS) entry which is preliminary data.</text>
</comment>
<organism evidence="2 3">
    <name type="scientific">Phascolomyces articulosus</name>
    <dbReference type="NCBI Taxonomy" id="60185"/>
    <lineage>
        <taxon>Eukaryota</taxon>
        <taxon>Fungi</taxon>
        <taxon>Fungi incertae sedis</taxon>
        <taxon>Mucoromycota</taxon>
        <taxon>Mucoromycotina</taxon>
        <taxon>Mucoromycetes</taxon>
        <taxon>Mucorales</taxon>
        <taxon>Lichtheimiaceae</taxon>
        <taxon>Phascolomyces</taxon>
    </lineage>
</organism>
<accession>A0AAD5K7X1</accession>
<protein>
    <submittedName>
        <fullName evidence="2">Uncharacterized protein</fullName>
    </submittedName>
</protein>